<comment type="function">
    <text evidence="6">Cytochromes P450 are a group of heme-thiolate monooxygenases. They oxidize a variety of structurally unrelated compounds, including steroids, fatty acids, and xenobiotics.</text>
</comment>
<proteinExistence type="inferred from homology"/>
<protein>
    <recommendedName>
        <fullName evidence="11">Cytochrome P450</fullName>
    </recommendedName>
</protein>
<dbReference type="GO" id="GO:0008395">
    <property type="term" value="F:steroid hydroxylase activity"/>
    <property type="evidence" value="ECO:0007669"/>
    <property type="project" value="TreeGrafter"/>
</dbReference>
<keyword evidence="5 7" id="KW-0408">Iron</keyword>
<gene>
    <name evidence="9" type="ORF">FNK824_LOCUS414</name>
</gene>
<dbReference type="InterPro" id="IPR001128">
    <property type="entry name" value="Cyt_P450"/>
</dbReference>
<evidence type="ECO:0000313" key="10">
    <source>
        <dbReference type="Proteomes" id="UP000663874"/>
    </source>
</evidence>
<dbReference type="GO" id="GO:0020037">
    <property type="term" value="F:heme binding"/>
    <property type="evidence" value="ECO:0007669"/>
    <property type="project" value="InterPro"/>
</dbReference>
<evidence type="ECO:0000256" key="1">
    <source>
        <dbReference type="ARBA" id="ARBA00010617"/>
    </source>
</evidence>
<evidence type="ECO:0000256" key="7">
    <source>
        <dbReference type="PIRSR" id="PIRSR602401-1"/>
    </source>
</evidence>
<dbReference type="SUPFAM" id="SSF48264">
    <property type="entry name" value="Cytochrome P450"/>
    <property type="match status" value="1"/>
</dbReference>
<dbReference type="InterPro" id="IPR036396">
    <property type="entry name" value="Cyt_P450_sf"/>
</dbReference>
<keyword evidence="3 7" id="KW-0479">Metal-binding</keyword>
<dbReference type="PRINTS" id="PR00463">
    <property type="entry name" value="EP450I"/>
</dbReference>
<dbReference type="AlphaFoldDB" id="A0A818JI73"/>
<evidence type="ECO:0008006" key="11">
    <source>
        <dbReference type="Google" id="ProtNLM"/>
    </source>
</evidence>
<dbReference type="InterPro" id="IPR017972">
    <property type="entry name" value="Cyt_P450_CS"/>
</dbReference>
<evidence type="ECO:0000313" key="9">
    <source>
        <dbReference type="EMBL" id="CAF3539961.1"/>
    </source>
</evidence>
<comment type="caution">
    <text evidence="9">The sequence shown here is derived from an EMBL/GenBank/DDBJ whole genome shotgun (WGS) entry which is preliminary data.</text>
</comment>
<dbReference type="Pfam" id="PF00067">
    <property type="entry name" value="p450"/>
    <property type="match status" value="1"/>
</dbReference>
<dbReference type="PROSITE" id="PS00086">
    <property type="entry name" value="CYTOCHROME_P450"/>
    <property type="match status" value="1"/>
</dbReference>
<dbReference type="InterPro" id="IPR050705">
    <property type="entry name" value="Cytochrome_P450_3A"/>
</dbReference>
<dbReference type="Proteomes" id="UP000663874">
    <property type="component" value="Unassembled WGS sequence"/>
</dbReference>
<dbReference type="Gene3D" id="1.10.630.10">
    <property type="entry name" value="Cytochrome P450"/>
    <property type="match status" value="1"/>
</dbReference>
<dbReference type="InterPro" id="IPR002401">
    <property type="entry name" value="Cyt_P450_E_grp-I"/>
</dbReference>
<dbReference type="GO" id="GO:0016705">
    <property type="term" value="F:oxidoreductase activity, acting on paired donors, with incorporation or reduction of molecular oxygen"/>
    <property type="evidence" value="ECO:0007669"/>
    <property type="project" value="InterPro"/>
</dbReference>
<evidence type="ECO:0000256" key="8">
    <source>
        <dbReference type="RuleBase" id="RU000461"/>
    </source>
</evidence>
<evidence type="ECO:0000256" key="2">
    <source>
        <dbReference type="ARBA" id="ARBA00022617"/>
    </source>
</evidence>
<keyword evidence="4 8" id="KW-0560">Oxidoreductase</keyword>
<comment type="cofactor">
    <cofactor evidence="7">
        <name>heme</name>
        <dbReference type="ChEBI" id="CHEBI:30413"/>
    </cofactor>
</comment>
<accession>A0A818JI73</accession>
<dbReference type="PANTHER" id="PTHR24302">
    <property type="entry name" value="CYTOCHROME P450 FAMILY 3"/>
    <property type="match status" value="1"/>
</dbReference>
<reference evidence="9" key="1">
    <citation type="submission" date="2021-02" db="EMBL/GenBank/DDBJ databases">
        <authorList>
            <person name="Nowell W R."/>
        </authorList>
    </citation>
    <scope>NUCLEOTIDE SEQUENCE</scope>
</reference>
<name>A0A818JI73_9BILA</name>
<evidence type="ECO:0000256" key="5">
    <source>
        <dbReference type="ARBA" id="ARBA00023004"/>
    </source>
</evidence>
<dbReference type="EMBL" id="CAJOBE010000016">
    <property type="protein sequence ID" value="CAF3539961.1"/>
    <property type="molecule type" value="Genomic_DNA"/>
</dbReference>
<dbReference type="GO" id="GO:0005506">
    <property type="term" value="F:iron ion binding"/>
    <property type="evidence" value="ECO:0007669"/>
    <property type="project" value="InterPro"/>
</dbReference>
<keyword evidence="8" id="KW-0503">Monooxygenase</keyword>
<dbReference type="PANTHER" id="PTHR24302:SF15">
    <property type="entry name" value="FATTY-ACID PEROXYGENASE"/>
    <property type="match status" value="1"/>
</dbReference>
<evidence type="ECO:0000256" key="4">
    <source>
        <dbReference type="ARBA" id="ARBA00023002"/>
    </source>
</evidence>
<evidence type="ECO:0000256" key="6">
    <source>
        <dbReference type="ARBA" id="ARBA00043906"/>
    </source>
</evidence>
<comment type="similarity">
    <text evidence="1 8">Belongs to the cytochrome P450 family.</text>
</comment>
<feature type="binding site" description="axial binding residue" evidence="7">
    <location>
        <position position="58"/>
    </location>
    <ligand>
        <name>heme</name>
        <dbReference type="ChEBI" id="CHEBI:30413"/>
    </ligand>
    <ligandPart>
        <name>Fe</name>
        <dbReference type="ChEBI" id="CHEBI:18248"/>
    </ligandPart>
</feature>
<organism evidence="9 10">
    <name type="scientific">Rotaria sordida</name>
    <dbReference type="NCBI Taxonomy" id="392033"/>
    <lineage>
        <taxon>Eukaryota</taxon>
        <taxon>Metazoa</taxon>
        <taxon>Spiralia</taxon>
        <taxon>Gnathifera</taxon>
        <taxon>Rotifera</taxon>
        <taxon>Eurotatoria</taxon>
        <taxon>Bdelloidea</taxon>
        <taxon>Philodinida</taxon>
        <taxon>Philodinidae</taxon>
        <taxon>Rotaria</taxon>
    </lineage>
</organism>
<sequence>MNNKFKLTRSIIQADAYSIHQNIDLWGPEDPNEFVHERYMIKRHLLAYMPFGVGPRNCIGMKFALMELKMALANILHRYTILPSEKLEQGMKRRETTILSPEAIYIRIEKRSE</sequence>
<evidence type="ECO:0000256" key="3">
    <source>
        <dbReference type="ARBA" id="ARBA00022723"/>
    </source>
</evidence>
<keyword evidence="2 7" id="KW-0349">Heme</keyword>